<dbReference type="InterPro" id="IPR029063">
    <property type="entry name" value="SAM-dependent_MTases_sf"/>
</dbReference>
<evidence type="ECO:0000313" key="2">
    <source>
        <dbReference type="EMBL" id="KAA5546260.1"/>
    </source>
</evidence>
<dbReference type="Pfam" id="PF13649">
    <property type="entry name" value="Methyltransf_25"/>
    <property type="match status" value="1"/>
</dbReference>
<evidence type="ECO:0000259" key="1">
    <source>
        <dbReference type="Pfam" id="PF13649"/>
    </source>
</evidence>
<dbReference type="SUPFAM" id="SSF53335">
    <property type="entry name" value="S-adenosyl-L-methionine-dependent methyltransferases"/>
    <property type="match status" value="1"/>
</dbReference>
<proteinExistence type="predicted"/>
<dbReference type="AlphaFoldDB" id="A0A5M6DJ27"/>
<dbReference type="PANTHER" id="PTHR43591:SF110">
    <property type="entry name" value="RHODANESE DOMAIN-CONTAINING PROTEIN"/>
    <property type="match status" value="1"/>
</dbReference>
<evidence type="ECO:0000313" key="3">
    <source>
        <dbReference type="Proteomes" id="UP000324479"/>
    </source>
</evidence>
<comment type="caution">
    <text evidence="2">The sequence shown here is derived from an EMBL/GenBank/DDBJ whole genome shotgun (WGS) entry which is preliminary data.</text>
</comment>
<sequence>MPSVFQFLPLIIGQNFGAQQLERTPEPESVTDQDDNVLQYDRVMETKLAISYAIAIETIYRARTEPFGGRALDLCCGPGHMSINMAKELKLDELIGVDLSAPMVSTASSNASQQGLDNLRFQTGDATSLQGFDDGTFNLCTMMDAAHHMPTIEVVTKVLEQMERVTQPDGLIVVMDLVRLRTRVLTEKYVQMLGHDYVERGLPNFLQDFRNSMFAAWTPDELAQAVPERTHRKWTLVVPRGVPFAQFLIGSPKDRDALFVRSKCLWEKGQAPVARADRGDLKIARLTMQRASRRRIC</sequence>
<dbReference type="EMBL" id="VWOX01000002">
    <property type="protein sequence ID" value="KAA5546260.1"/>
    <property type="molecule type" value="Genomic_DNA"/>
</dbReference>
<accession>A0A5M6DJ27</accession>
<dbReference type="Gene3D" id="3.40.50.150">
    <property type="entry name" value="Vaccinia Virus protein VP39"/>
    <property type="match status" value="1"/>
</dbReference>
<dbReference type="GO" id="GO:0008168">
    <property type="term" value="F:methyltransferase activity"/>
    <property type="evidence" value="ECO:0007669"/>
    <property type="project" value="UniProtKB-KW"/>
</dbReference>
<keyword evidence="3" id="KW-1185">Reference proteome</keyword>
<keyword evidence="2" id="KW-0489">Methyltransferase</keyword>
<dbReference type="PANTHER" id="PTHR43591">
    <property type="entry name" value="METHYLTRANSFERASE"/>
    <property type="match status" value="1"/>
</dbReference>
<keyword evidence="2" id="KW-0808">Transferase</keyword>
<protein>
    <submittedName>
        <fullName evidence="2">Class I SAM-dependent methyltransferase</fullName>
    </submittedName>
</protein>
<name>A0A5M6DJ27_9BACT</name>
<dbReference type="InterPro" id="IPR041698">
    <property type="entry name" value="Methyltransf_25"/>
</dbReference>
<reference evidence="2 3" key="1">
    <citation type="submission" date="2019-08" db="EMBL/GenBank/DDBJ databases">
        <authorList>
            <person name="Dhanesh K."/>
            <person name="Kumar G."/>
            <person name="Sasikala C."/>
            <person name="Venkata Ramana C."/>
        </authorList>
    </citation>
    <scope>NUCLEOTIDE SEQUENCE [LARGE SCALE GENOMIC DNA]</scope>
    <source>
        <strain evidence="2 3">JC645</strain>
    </source>
</reference>
<dbReference type="Proteomes" id="UP000324479">
    <property type="component" value="Unassembled WGS sequence"/>
</dbReference>
<organism evidence="2 3">
    <name type="scientific">Roseiconus nitratireducens</name>
    <dbReference type="NCBI Taxonomy" id="2605748"/>
    <lineage>
        <taxon>Bacteria</taxon>
        <taxon>Pseudomonadati</taxon>
        <taxon>Planctomycetota</taxon>
        <taxon>Planctomycetia</taxon>
        <taxon>Pirellulales</taxon>
        <taxon>Pirellulaceae</taxon>
        <taxon>Roseiconus</taxon>
    </lineage>
</organism>
<dbReference type="GO" id="GO:0032259">
    <property type="term" value="P:methylation"/>
    <property type="evidence" value="ECO:0007669"/>
    <property type="project" value="UniProtKB-KW"/>
</dbReference>
<dbReference type="RefSeq" id="WP_150075267.1">
    <property type="nucleotide sequence ID" value="NZ_VWOX01000002.1"/>
</dbReference>
<dbReference type="CDD" id="cd02440">
    <property type="entry name" value="AdoMet_MTases"/>
    <property type="match status" value="1"/>
</dbReference>
<feature type="domain" description="Methyltransferase" evidence="1">
    <location>
        <begin position="72"/>
        <end position="170"/>
    </location>
</feature>
<gene>
    <name evidence="2" type="ORF">FYK55_05070</name>
</gene>